<dbReference type="Gene3D" id="2.30.30.140">
    <property type="match status" value="3"/>
</dbReference>
<feature type="compositionally biased region" description="Low complexity" evidence="9">
    <location>
        <begin position="2304"/>
        <end position="2320"/>
    </location>
</feature>
<feature type="region of interest" description="Disordered" evidence="9">
    <location>
        <begin position="1614"/>
        <end position="1635"/>
    </location>
</feature>
<feature type="compositionally biased region" description="Basic and acidic residues" evidence="9">
    <location>
        <begin position="932"/>
        <end position="941"/>
    </location>
</feature>
<dbReference type="CDD" id="cd20390">
    <property type="entry name" value="Tudor_ARID4_rpt2"/>
    <property type="match status" value="1"/>
</dbReference>
<evidence type="ECO:0000256" key="4">
    <source>
        <dbReference type="ARBA" id="ARBA00022853"/>
    </source>
</evidence>
<feature type="compositionally biased region" description="Polar residues" evidence="9">
    <location>
        <begin position="2409"/>
        <end position="2428"/>
    </location>
</feature>
<reference evidence="11" key="2">
    <citation type="submission" date="2020-05" db="UniProtKB">
        <authorList>
            <consortium name="EnsemblMetazoa"/>
        </authorList>
    </citation>
    <scope>IDENTIFICATION</scope>
    <source>
        <strain evidence="11">MINIMUS1</strain>
    </source>
</reference>
<feature type="compositionally biased region" description="Gly residues" evidence="9">
    <location>
        <begin position="606"/>
        <end position="644"/>
    </location>
</feature>
<feature type="compositionally biased region" description="Low complexity" evidence="9">
    <location>
        <begin position="942"/>
        <end position="969"/>
    </location>
</feature>
<proteinExistence type="predicted"/>
<feature type="region of interest" description="Disordered" evidence="9">
    <location>
        <begin position="121"/>
        <end position="176"/>
    </location>
</feature>
<dbReference type="Pfam" id="PF11717">
    <property type="entry name" value="Tudor-knot"/>
    <property type="match status" value="1"/>
</dbReference>
<feature type="compositionally biased region" description="Low complexity" evidence="9">
    <location>
        <begin position="576"/>
        <end position="587"/>
    </location>
</feature>
<dbReference type="Pfam" id="PF01388">
    <property type="entry name" value="ARID"/>
    <property type="match status" value="1"/>
</dbReference>
<dbReference type="InterPro" id="IPR012603">
    <property type="entry name" value="ARID4A/B_PWWP"/>
</dbReference>
<keyword evidence="4" id="KW-0156">Chromatin regulator</keyword>
<dbReference type="SMART" id="SM00333">
    <property type="entry name" value="TUDOR"/>
    <property type="match status" value="2"/>
</dbReference>
<evidence type="ECO:0000256" key="2">
    <source>
        <dbReference type="ARBA" id="ARBA00022553"/>
    </source>
</evidence>
<feature type="compositionally biased region" description="Low complexity" evidence="9">
    <location>
        <begin position="1047"/>
        <end position="1057"/>
    </location>
</feature>
<evidence type="ECO:0000256" key="3">
    <source>
        <dbReference type="ARBA" id="ARBA00022843"/>
    </source>
</evidence>
<keyword evidence="7" id="KW-0804">Transcription</keyword>
<dbReference type="SUPFAM" id="SSF54160">
    <property type="entry name" value="Chromo domain-like"/>
    <property type="match status" value="1"/>
</dbReference>
<dbReference type="SUPFAM" id="SSF46774">
    <property type="entry name" value="ARID-like"/>
    <property type="match status" value="1"/>
</dbReference>
<dbReference type="Gene3D" id="1.10.150.60">
    <property type="entry name" value="ARID DNA-binding domain"/>
    <property type="match status" value="1"/>
</dbReference>
<evidence type="ECO:0000313" key="11">
    <source>
        <dbReference type="EnsemblMetazoa" id="AMIN010420-PA"/>
    </source>
</evidence>
<evidence type="ECO:0000313" key="12">
    <source>
        <dbReference type="Proteomes" id="UP000075920"/>
    </source>
</evidence>
<evidence type="ECO:0000256" key="7">
    <source>
        <dbReference type="ARBA" id="ARBA00023163"/>
    </source>
</evidence>
<feature type="compositionally biased region" description="Polar residues" evidence="9">
    <location>
        <begin position="2333"/>
        <end position="2344"/>
    </location>
</feature>
<feature type="region of interest" description="Disordered" evidence="9">
    <location>
        <begin position="2079"/>
        <end position="2119"/>
    </location>
</feature>
<feature type="compositionally biased region" description="Basic and acidic residues" evidence="9">
    <location>
        <begin position="561"/>
        <end position="575"/>
    </location>
</feature>
<feature type="region of interest" description="Disordered" evidence="9">
    <location>
        <begin position="1175"/>
        <end position="1427"/>
    </location>
</feature>
<feature type="compositionally biased region" description="Polar residues" evidence="9">
    <location>
        <begin position="2197"/>
        <end position="2232"/>
    </location>
</feature>
<feature type="compositionally biased region" description="Basic and acidic residues" evidence="9">
    <location>
        <begin position="493"/>
        <end position="511"/>
    </location>
</feature>
<feature type="region of interest" description="Disordered" evidence="9">
    <location>
        <begin position="1661"/>
        <end position="1702"/>
    </location>
</feature>
<feature type="compositionally biased region" description="Low complexity" evidence="9">
    <location>
        <begin position="1625"/>
        <end position="1635"/>
    </location>
</feature>
<dbReference type="InterPro" id="IPR016197">
    <property type="entry name" value="Chromo-like_dom_sf"/>
</dbReference>
<feature type="compositionally biased region" description="Basic and acidic residues" evidence="9">
    <location>
        <begin position="1674"/>
        <end position="1687"/>
    </location>
</feature>
<evidence type="ECO:0000256" key="5">
    <source>
        <dbReference type="ARBA" id="ARBA00023015"/>
    </source>
</evidence>
<feature type="region of interest" description="Disordered" evidence="9">
    <location>
        <begin position="1456"/>
        <end position="1602"/>
    </location>
</feature>
<organism evidence="11 12">
    <name type="scientific">Anopheles minimus</name>
    <dbReference type="NCBI Taxonomy" id="112268"/>
    <lineage>
        <taxon>Eukaryota</taxon>
        <taxon>Metazoa</taxon>
        <taxon>Ecdysozoa</taxon>
        <taxon>Arthropoda</taxon>
        <taxon>Hexapoda</taxon>
        <taxon>Insecta</taxon>
        <taxon>Pterygota</taxon>
        <taxon>Neoptera</taxon>
        <taxon>Endopterygota</taxon>
        <taxon>Diptera</taxon>
        <taxon>Nematocera</taxon>
        <taxon>Culicoidea</taxon>
        <taxon>Culicidae</taxon>
        <taxon>Anophelinae</taxon>
        <taxon>Anopheles</taxon>
    </lineage>
</organism>
<feature type="compositionally biased region" description="Basic and acidic residues" evidence="9">
    <location>
        <begin position="1961"/>
        <end position="1976"/>
    </location>
</feature>
<feature type="compositionally biased region" description="Basic and acidic residues" evidence="9">
    <location>
        <begin position="589"/>
        <end position="605"/>
    </location>
</feature>
<feature type="region of interest" description="Disordered" evidence="9">
    <location>
        <begin position="450"/>
        <end position="665"/>
    </location>
</feature>
<feature type="compositionally biased region" description="Basic and acidic residues" evidence="9">
    <location>
        <begin position="526"/>
        <end position="543"/>
    </location>
</feature>
<dbReference type="InterPro" id="IPR002999">
    <property type="entry name" value="Tudor"/>
</dbReference>
<feature type="compositionally biased region" description="Low complexity" evidence="9">
    <location>
        <begin position="1290"/>
        <end position="1307"/>
    </location>
</feature>
<dbReference type="GO" id="GO:0005694">
    <property type="term" value="C:chromosome"/>
    <property type="evidence" value="ECO:0007669"/>
    <property type="project" value="UniProtKB-ARBA"/>
</dbReference>
<feature type="compositionally biased region" description="Polar residues" evidence="9">
    <location>
        <begin position="984"/>
        <end position="1006"/>
    </location>
</feature>
<feature type="region of interest" description="Disordered" evidence="9">
    <location>
        <begin position="2505"/>
        <end position="2527"/>
    </location>
</feature>
<dbReference type="CDD" id="cd20389">
    <property type="entry name" value="Tudor_ARID4_rpt1"/>
    <property type="match status" value="1"/>
</dbReference>
<feature type="compositionally biased region" description="Polar residues" evidence="9">
    <location>
        <begin position="1235"/>
        <end position="1268"/>
    </location>
</feature>
<dbReference type="SMART" id="SM00501">
    <property type="entry name" value="BRIGHT"/>
    <property type="match status" value="1"/>
</dbReference>
<feature type="compositionally biased region" description="Low complexity" evidence="9">
    <location>
        <begin position="1790"/>
        <end position="1799"/>
    </location>
</feature>
<dbReference type="SUPFAM" id="SSF63748">
    <property type="entry name" value="Tudor/PWWP/MBT"/>
    <property type="match status" value="1"/>
</dbReference>
<feature type="compositionally biased region" description="Polar residues" evidence="9">
    <location>
        <begin position="2518"/>
        <end position="2527"/>
    </location>
</feature>
<keyword evidence="5" id="KW-0805">Transcription regulation</keyword>
<feature type="region of interest" description="Disordered" evidence="9">
    <location>
        <begin position="395"/>
        <end position="416"/>
    </location>
</feature>
<evidence type="ECO:0000256" key="9">
    <source>
        <dbReference type="SAM" id="MobiDB-lite"/>
    </source>
</evidence>
<dbReference type="Pfam" id="PF08169">
    <property type="entry name" value="RBB1NT"/>
    <property type="match status" value="1"/>
</dbReference>
<feature type="region of interest" description="Disordered" evidence="9">
    <location>
        <begin position="1079"/>
        <end position="1149"/>
    </location>
</feature>
<feature type="region of interest" description="Disordered" evidence="9">
    <location>
        <begin position="2178"/>
        <end position="2232"/>
    </location>
</feature>
<feature type="compositionally biased region" description="Polar residues" evidence="9">
    <location>
        <begin position="769"/>
        <end position="804"/>
    </location>
</feature>
<evidence type="ECO:0000256" key="8">
    <source>
        <dbReference type="ARBA" id="ARBA00023242"/>
    </source>
</evidence>
<dbReference type="GO" id="GO:0000976">
    <property type="term" value="F:transcription cis-regulatory region binding"/>
    <property type="evidence" value="ECO:0007669"/>
    <property type="project" value="TreeGrafter"/>
</dbReference>
<feature type="compositionally biased region" description="Basic and acidic residues" evidence="9">
    <location>
        <begin position="1580"/>
        <end position="1597"/>
    </location>
</feature>
<feature type="compositionally biased region" description="Polar residues" evidence="9">
    <location>
        <begin position="1353"/>
        <end position="1365"/>
    </location>
</feature>
<dbReference type="SMART" id="SM00298">
    <property type="entry name" value="CHROMO"/>
    <property type="match status" value="1"/>
</dbReference>
<feature type="compositionally biased region" description="Polar residues" evidence="9">
    <location>
        <begin position="1843"/>
        <end position="1868"/>
    </location>
</feature>
<feature type="compositionally biased region" description="Polar residues" evidence="9">
    <location>
        <begin position="1197"/>
        <end position="1216"/>
    </location>
</feature>
<dbReference type="InterPro" id="IPR036431">
    <property type="entry name" value="ARID_dom_sf"/>
</dbReference>
<feature type="compositionally biased region" description="Acidic residues" evidence="9">
    <location>
        <begin position="1023"/>
        <end position="1032"/>
    </location>
</feature>
<evidence type="ECO:0000259" key="10">
    <source>
        <dbReference type="PROSITE" id="PS51011"/>
    </source>
</evidence>
<feature type="compositionally biased region" description="Gly residues" evidence="9">
    <location>
        <begin position="739"/>
        <end position="750"/>
    </location>
</feature>
<dbReference type="GO" id="GO:0006325">
    <property type="term" value="P:chromatin organization"/>
    <property type="evidence" value="ECO:0007669"/>
    <property type="project" value="UniProtKB-KW"/>
</dbReference>
<feature type="compositionally biased region" description="Polar residues" evidence="9">
    <location>
        <begin position="457"/>
        <end position="480"/>
    </location>
</feature>
<dbReference type="PANTHER" id="PTHR13964">
    <property type="entry name" value="RBP-RELATED"/>
    <property type="match status" value="1"/>
</dbReference>
<dbReference type="FunFam" id="2.30.30.140:FF:000097">
    <property type="entry name" value="AT-rich interactive domain-containing protein 4B"/>
    <property type="match status" value="1"/>
</dbReference>
<keyword evidence="8" id="KW-0539">Nucleus</keyword>
<feature type="compositionally biased region" description="Basic and acidic residues" evidence="9">
    <location>
        <begin position="1901"/>
        <end position="1911"/>
    </location>
</feature>
<dbReference type="VEuPathDB" id="VectorBase:AMIN010420"/>
<dbReference type="InterPro" id="IPR025995">
    <property type="entry name" value="Tudor-knot"/>
</dbReference>
<feature type="compositionally biased region" description="Low complexity" evidence="9">
    <location>
        <begin position="863"/>
        <end position="904"/>
    </location>
</feature>
<feature type="region of interest" description="Disordered" evidence="9">
    <location>
        <begin position="721"/>
        <end position="1067"/>
    </location>
</feature>
<feature type="domain" description="ARID" evidence="10">
    <location>
        <begin position="297"/>
        <end position="389"/>
    </location>
</feature>
<dbReference type="EnsemblMetazoa" id="AMIN010420-RA">
    <property type="protein sequence ID" value="AMIN010420-PA"/>
    <property type="gene ID" value="AMIN010420"/>
</dbReference>
<dbReference type="PROSITE" id="PS51011">
    <property type="entry name" value="ARID"/>
    <property type="match status" value="1"/>
</dbReference>
<dbReference type="SMART" id="SM01014">
    <property type="entry name" value="ARID"/>
    <property type="match status" value="1"/>
</dbReference>
<dbReference type="InterPro" id="IPR000953">
    <property type="entry name" value="Chromo/chromo_shadow_dom"/>
</dbReference>
<feature type="compositionally biased region" description="Polar residues" evidence="9">
    <location>
        <begin position="1931"/>
        <end position="1960"/>
    </location>
</feature>
<feature type="compositionally biased region" description="Low complexity" evidence="9">
    <location>
        <begin position="2273"/>
        <end position="2282"/>
    </location>
</feature>
<dbReference type="InterPro" id="IPR001606">
    <property type="entry name" value="ARID_dom"/>
</dbReference>
<dbReference type="InterPro" id="IPR051232">
    <property type="entry name" value="ARID/SWI1_ChromRemod"/>
</dbReference>
<feature type="compositionally biased region" description="Polar residues" evidence="9">
    <location>
        <begin position="2351"/>
        <end position="2362"/>
    </location>
</feature>
<feature type="compositionally biased region" description="Gly residues" evidence="9">
    <location>
        <begin position="513"/>
        <end position="525"/>
    </location>
</feature>
<feature type="region of interest" description="Disordered" evidence="9">
    <location>
        <begin position="2273"/>
        <end position="2432"/>
    </location>
</feature>
<protein>
    <recommendedName>
        <fullName evidence="10">ARID domain-containing protein</fullName>
    </recommendedName>
</protein>
<reference evidence="12" key="1">
    <citation type="submission" date="2013-03" db="EMBL/GenBank/DDBJ databases">
        <title>The Genome Sequence of Anopheles minimus MINIMUS1.</title>
        <authorList>
            <consortium name="The Broad Institute Genomics Platform"/>
            <person name="Neafsey D.E."/>
            <person name="Walton C."/>
            <person name="Walker B."/>
            <person name="Young S.K."/>
            <person name="Zeng Q."/>
            <person name="Gargeya S."/>
            <person name="Fitzgerald M."/>
            <person name="Haas B."/>
            <person name="Abouelleil A."/>
            <person name="Allen A.W."/>
            <person name="Alvarado L."/>
            <person name="Arachchi H.M."/>
            <person name="Berlin A.M."/>
            <person name="Chapman S.B."/>
            <person name="Gainer-Dewar J."/>
            <person name="Goldberg J."/>
            <person name="Griggs A."/>
            <person name="Gujja S."/>
            <person name="Hansen M."/>
            <person name="Howarth C."/>
            <person name="Imamovic A."/>
            <person name="Ireland A."/>
            <person name="Larimer J."/>
            <person name="McCowan C."/>
            <person name="Murphy C."/>
            <person name="Pearson M."/>
            <person name="Poon T.W."/>
            <person name="Priest M."/>
            <person name="Roberts A."/>
            <person name="Saif S."/>
            <person name="Shea T."/>
            <person name="Sisk P."/>
            <person name="Sykes S."/>
            <person name="Wortman J."/>
            <person name="Nusbaum C."/>
            <person name="Birren B."/>
        </authorList>
    </citation>
    <scope>NUCLEOTIDE SEQUENCE [LARGE SCALE GENOMIC DNA]</scope>
    <source>
        <strain evidence="12">MINIMUS1</strain>
    </source>
</reference>
<name>A0A182WJ66_9DIPT</name>
<feature type="compositionally biased region" description="Gly residues" evidence="9">
    <location>
        <begin position="910"/>
        <end position="922"/>
    </location>
</feature>
<feature type="region of interest" description="Disordered" evidence="9">
    <location>
        <begin position="275"/>
        <end position="299"/>
    </location>
</feature>
<dbReference type="PANTHER" id="PTHR13964:SF27">
    <property type="entry name" value="HAT-TRICK, ISOFORM D"/>
    <property type="match status" value="1"/>
</dbReference>
<keyword evidence="3" id="KW-0832">Ubl conjugation</keyword>
<sequence length="2527" mass="265101">MQQVDDPPYLTVGTEVSAKYKGAFCEAKVRKVVRNIKCKVAYKQQGLGSGVVSDDQIKGALRVGATVEVKHPERKEYVEATLTKIQDCSQYTVVFDDGDITTLRRSALCLKSGRHFNESETLDQLPLTHPEHFGNPVIGGRRGRRSRHLLPDESSDEEDEPTTHSRSNASDKEENIGKVVCVETSDNKKKNPKENWFPGLVVAPTAQDTVRIRVKDEYLVRSFKDGRYYTVPKKEATEFTRDSVNRSEAAAVSAAIEYMDNDVLPPHWDREALFGTSGSCSDSDQELETDSSDDEPTEEKDHFVAQLYKFMDDRGTPLNKAPSITNRDVDLYRLFRAVQKLHGYNRVTTQNQWKQIALRLGFSPATASITNLVKQAYKKFLFSFEEFNRKLGCTMVPHPKTSRTKGRSLVRASSVQSPKLAEKEKLLTAKEKAASVAAADASAKASSSAAAAADASNSTVEESGNTSESSAAESTVLRPSSTKRKVGGGKVKALVDKFEEKEKEREKEKMSAKGGGGESSGSSGGGKKEDAGPASAVKKEKIAAKAKSVEPVLEKRGRKRKDADSVDSKKDERENTAGSGVSSTSGTERTIKLEKQSTSSKKEEGGGGGGGGGGGSSGSGGGGGPPGSGGGGGGGNGTGPGTAGGRSVSPVSGLAAGSTVPDFPIEVGDKLKVYYDEQKVTYEAKVIEIAKQEGNPIYLVHYTGWNTRYDEWVRKERIAENLTNSKTKKGKSSANTPTGSGGSTSKGPSGGNTPAGDKTPKVAKRSRGNSKGEQSSGPGGNSTPRSTTPNVGRNKSPATPSNRRPLTRGGSSAATGSSLSASAAAAGRRTSNNTDISSSLSVPTDPDNTSDTDSDEPMLKKCTTNSTSSTTSSNSSISISSTSTKVSTTAEAGSSSDAAAISDEFSNGASKGGGVGGVGGGGRDYDLNQIRSELKGFKELKSPGSPASDTTTTTTTTAGAGDGPASASSVTDVPKHLIPKQEPNMRTRSSSTDAKEPLSSSSTSLATIKKELTAPVTVKEEESTVTEEDDEPEKSSESETLSEEDSSQSSNKAFSSSPITTMVDSDTAETPLAAGLVMSPKILASPPPSVECDDSSSTEPLITVANKAADAKASLEKSAANVKKDPTDSGGSGTEKTATGPSAVGKPPIKTYGTAATIIANSEKMAFCTVRDASTENELKPQLGEPSAKDSVVVESPSKNVSPNVSQTAGVSPSLSARSKANAAEDKAAAVGSNMIFSSPTSGRTNASSLTTPVKASYGSSPSATAGSNKDESVVSSPGVIIAAGSTARPIKSPKSSPSTTSSISSTVTAQDDSKVNPPTASPVGPANILPQTTSSSPHGGGFSSLRAEKKQTNVPHSGPGSATTVMERKFTLGRDGTSAFSSPPSSQSALSASTQPAASLKHGSSGLLGEKKHFSSSTLTPAQNKLLSKEALSIKSLFESTASRMEEKISDVYEFEDEYDNPSDTASGPLGVVGTASGTPGGGTGPRKLVSDVPPAEVVSSLSLTSSTGSSTLGGTFGDEKRKKPLQRKSAAVAVDPLDTSNFAPGGYSGTLKRAKKPSPVKPEPTGVENKSPKGAGILRREAHKDKEDKEQKLPAEGESATAVAEALRTTVSSVDPVKEKPTLKTTSTAVTTSSQAGLTTAFVQTPVKSDSTFDVLRKSPSFNLVTPGPLGSKEETFKSQEDVETKTTPPPLPATTTPGIFTPVISAASIGSGGVNERSISAVLYPHGKGPSTSVLLAKAGDESQKEEPTLENCKKYFNDMNFEFDAPNVKKPPSIADKVLKALSEKQQQQQQQQLQAIKSEKPDFPKYMSGSMHHHSLPNTPKSIISSGLLSSPAMESGTPMSISSTVHPTMKSESISSGGNSATVSSYTPTMMVVNHPTKPGSLGANEPPHSGKPLDGMKTEPEDTHTSTTKLSPVSADSKGATNLPHGTSSSSTGGAQKIQSLEQIPTSRSNDLTESLRKLEPDPRFIHDDESTDSNDSEHRLIIEDAESQGSGEPTTGGAIVHSQSLVTSSALPSTAAVIVHYESKQTASVISAKKELFEEKPRSAATSITLEMASAASAAAVAAVADKEKLILKQDRPGQTDPPPSSHVKEDTAKPFSGAPTGSTEKKTIGGAKQSLLETIIQMNTASRGMSSEEYLMHKVHEQQPPISQQRISADGEGRKDVLQFTVQKQHDSGVVPTTTSVITSTGSNESLGSSTLSLNPDDSPTQSMHYLQSQPQAQAPNNESLSLLLCEETIPGSPAPKDHDRMPQSTVGRKVYAETPLVPVSSSSSFLPPQNIQTATDLKPVPMDLEPPVVTITIGGNTTISSTSQSGQSGGSTGSFTSNLQQQQQSIRSKTSGGGESTADTPNSSPRDSVSQDETHDQESLSPMKKRRQRKPSEEPTLKRRRTGNTSLGGYGFGNNGSNTSYGRNQRGLNTSNATDSEDNSDNLAAFHRSSSLIFVGSKTGRPCQYNFLVNLDPSLNSNHRIGIIRKKIQELRKTYNAIKAELASIDRRRKKLRRRERENKKQAKLNSASAGNN</sequence>
<dbReference type="FunFam" id="1.10.150.60:FF:000013">
    <property type="entry name" value="AT-rich interactive domain-containing protein 4B"/>
    <property type="match status" value="1"/>
</dbReference>
<feature type="compositionally biased region" description="Low complexity" evidence="9">
    <location>
        <begin position="1378"/>
        <end position="1401"/>
    </location>
</feature>
<feature type="compositionally biased region" description="Low complexity" evidence="9">
    <location>
        <begin position="2181"/>
        <end position="2196"/>
    </location>
</feature>
<keyword evidence="12" id="KW-1185">Reference proteome</keyword>
<keyword evidence="6" id="KW-0238">DNA-binding</keyword>
<feature type="compositionally biased region" description="Polar residues" evidence="9">
    <location>
        <begin position="1416"/>
        <end position="1427"/>
    </location>
</feature>
<dbReference type="Proteomes" id="UP000075920">
    <property type="component" value="Unassembled WGS sequence"/>
</dbReference>
<feature type="compositionally biased region" description="Acidic residues" evidence="9">
    <location>
        <begin position="283"/>
        <end position="298"/>
    </location>
</feature>
<dbReference type="STRING" id="112268.A0A182WJ66"/>
<dbReference type="GO" id="GO:0006357">
    <property type="term" value="P:regulation of transcription by RNA polymerase II"/>
    <property type="evidence" value="ECO:0007669"/>
    <property type="project" value="TreeGrafter"/>
</dbReference>
<keyword evidence="1" id="KW-1017">Isopeptide bond</keyword>
<dbReference type="CDD" id="cd16100">
    <property type="entry name" value="ARID"/>
    <property type="match status" value="1"/>
</dbReference>
<feature type="compositionally biased region" description="Basic and acidic residues" evidence="9">
    <location>
        <begin position="1008"/>
        <end position="1022"/>
    </location>
</feature>
<feature type="region of interest" description="Disordered" evidence="9">
    <location>
        <begin position="1880"/>
        <end position="2006"/>
    </location>
</feature>
<evidence type="ECO:0000256" key="6">
    <source>
        <dbReference type="ARBA" id="ARBA00023125"/>
    </source>
</evidence>
<dbReference type="GO" id="GO:0005634">
    <property type="term" value="C:nucleus"/>
    <property type="evidence" value="ECO:0007669"/>
    <property type="project" value="TreeGrafter"/>
</dbReference>
<dbReference type="FunFam" id="2.30.30.140:FF:000009">
    <property type="entry name" value="AT-rich interactive domain-containing protein 4B"/>
    <property type="match status" value="1"/>
</dbReference>
<feature type="compositionally biased region" description="Low complexity" evidence="9">
    <location>
        <begin position="1501"/>
        <end position="1515"/>
    </location>
</feature>
<accession>A0A182WJ66</accession>
<evidence type="ECO:0000256" key="1">
    <source>
        <dbReference type="ARBA" id="ARBA00022499"/>
    </source>
</evidence>
<keyword evidence="2" id="KW-0597">Phosphoprotein</keyword>
<feature type="compositionally biased region" description="Low complexity" evidence="9">
    <location>
        <begin position="807"/>
        <end position="831"/>
    </location>
</feature>
<feature type="region of interest" description="Disordered" evidence="9">
    <location>
        <begin position="1836"/>
        <end position="1868"/>
    </location>
</feature>
<feature type="region of interest" description="Disordered" evidence="9">
    <location>
        <begin position="1786"/>
        <end position="1818"/>
    </location>
</feature>